<feature type="compositionally biased region" description="Polar residues" evidence="1">
    <location>
        <begin position="446"/>
        <end position="455"/>
    </location>
</feature>
<proteinExistence type="predicted"/>
<reference evidence="2" key="1">
    <citation type="submission" date="2020-03" db="EMBL/GenBank/DDBJ databases">
        <title>Intra-Species Differences in Population Size shape Life History and Genome Evolution.</title>
        <authorList>
            <person name="Willemsen D."/>
            <person name="Cui R."/>
            <person name="Valenzano D.R."/>
        </authorList>
    </citation>
    <scope>NUCLEOTIDE SEQUENCE</scope>
    <source>
        <strain evidence="2">GRZ</strain>
        <tissue evidence="2">Whole</tissue>
    </source>
</reference>
<comment type="caution">
    <text evidence="2">The sequence shown here is derived from an EMBL/GenBank/DDBJ whole genome shotgun (WGS) entry which is preliminary data.</text>
</comment>
<feature type="compositionally biased region" description="Low complexity" evidence="1">
    <location>
        <begin position="75"/>
        <end position="89"/>
    </location>
</feature>
<feature type="region of interest" description="Disordered" evidence="1">
    <location>
        <begin position="1"/>
        <end position="145"/>
    </location>
</feature>
<sequence length="636" mass="70159">MRRSESSSLLGGQSFDGAGRSQGTRPISPLQNKQGQGFESGTLPRNFKSLASSVKSQSNTVSDFRSALRKNEVNSSSSGRGSDVRSSSPPRRDHNSSFQIPRNTEGITSLSQGHGGSSRASSPSRRTSERMRDSHFSSLPSRNFSRNLLRKSESAMSLNEHSHHGRCGSPIREGYSIEGQTELRNQLCRNGLNDQEYGQVEEPTMPLSRQGNDRQRPSILRKTESNTVGSSRDWGSCSSSPGRRGHETLKQHQLRSRDLSSGSVNGYGHKTRNSSPSRRNYEAPSQSLLHKSKVNSSVRSHDSYSASSLRKTYDASDQRTSTNIKTGSSLSSRNQSISSYSPSRKGNNDPPGYSLLQSATNGDSSYSFQRKNSAIETKSNSSSSPHTRQGSTHSQLCSSLSWSTSKQSTIGNRTAHVTLETTRNSSSIRSAHGMYREEDCHPAPKNNPSVRAQSPSPSPQIDRRSSHRTQSPSPSSQIDRRFPHRTQSPSPSPQIDRRSSHRTQSPSPSSQLDKRPSHWKQSPFLPPSDNRPSHQAQNRPPLAQFDKRPSHRARSSSPPPQIQIQSHTSSQSSLESSESGRTSVGSTGRNKEEYAMMADLPKIKMIHQVEEPGHAGRPLTNQPMRRQELFKPARSD</sequence>
<protein>
    <submittedName>
        <fullName evidence="2">Serine/arginine repetitive matrix protein 1-like</fullName>
    </submittedName>
</protein>
<feature type="compositionally biased region" description="Polar residues" evidence="1">
    <location>
        <begin position="49"/>
        <end position="63"/>
    </location>
</feature>
<feature type="compositionally biased region" description="Low complexity" evidence="1">
    <location>
        <begin position="502"/>
        <end position="511"/>
    </location>
</feature>
<dbReference type="KEGG" id="nfu:107376270"/>
<feature type="compositionally biased region" description="Low complexity" evidence="1">
    <location>
        <begin position="391"/>
        <end position="409"/>
    </location>
</feature>
<organism evidence="2 3">
    <name type="scientific">Nothobranchius furzeri</name>
    <name type="common">Turquoise killifish</name>
    <dbReference type="NCBI Taxonomy" id="105023"/>
    <lineage>
        <taxon>Eukaryota</taxon>
        <taxon>Metazoa</taxon>
        <taxon>Chordata</taxon>
        <taxon>Craniata</taxon>
        <taxon>Vertebrata</taxon>
        <taxon>Euteleostomi</taxon>
        <taxon>Actinopterygii</taxon>
        <taxon>Neopterygii</taxon>
        <taxon>Teleostei</taxon>
        <taxon>Neoteleostei</taxon>
        <taxon>Acanthomorphata</taxon>
        <taxon>Ovalentaria</taxon>
        <taxon>Atherinomorphae</taxon>
        <taxon>Cyprinodontiformes</taxon>
        <taxon>Nothobranchiidae</taxon>
        <taxon>Nothobranchius</taxon>
    </lineage>
</organism>
<feature type="compositionally biased region" description="Polar residues" evidence="1">
    <location>
        <begin position="419"/>
        <end position="429"/>
    </location>
</feature>
<dbReference type="EMBL" id="JAAVVJ010000006">
    <property type="protein sequence ID" value="KAF7220686.1"/>
    <property type="molecule type" value="Genomic_DNA"/>
</dbReference>
<evidence type="ECO:0000256" key="1">
    <source>
        <dbReference type="SAM" id="MobiDB-lite"/>
    </source>
</evidence>
<feature type="compositionally biased region" description="Low complexity" evidence="1">
    <location>
        <begin position="328"/>
        <end position="343"/>
    </location>
</feature>
<feature type="compositionally biased region" description="Basic and acidic residues" evidence="1">
    <location>
        <begin position="126"/>
        <end position="135"/>
    </location>
</feature>
<feature type="compositionally biased region" description="Polar residues" evidence="1">
    <location>
        <begin position="355"/>
        <end position="390"/>
    </location>
</feature>
<evidence type="ECO:0000313" key="3">
    <source>
        <dbReference type="Proteomes" id="UP000822369"/>
    </source>
</evidence>
<feature type="compositionally biased region" description="Low complexity" evidence="1">
    <location>
        <begin position="468"/>
        <end position="477"/>
    </location>
</feature>
<feature type="compositionally biased region" description="Basic and acidic residues" evidence="1">
    <location>
        <begin position="211"/>
        <end position="224"/>
    </location>
</feature>
<accession>A0A9D2YHN4</accession>
<dbReference type="AlphaFoldDB" id="A0A9D2YHN4"/>
<feature type="compositionally biased region" description="Polar residues" evidence="1">
    <location>
        <begin position="21"/>
        <end position="39"/>
    </location>
</feature>
<gene>
    <name evidence="2" type="ORF">G4P62_003265</name>
</gene>
<feature type="region of interest" description="Disordered" evidence="1">
    <location>
        <begin position="201"/>
        <end position="595"/>
    </location>
</feature>
<feature type="region of interest" description="Disordered" evidence="1">
    <location>
        <begin position="610"/>
        <end position="636"/>
    </location>
</feature>
<feature type="compositionally biased region" description="Basic and acidic residues" evidence="1">
    <location>
        <begin position="244"/>
        <end position="258"/>
    </location>
</feature>
<feature type="compositionally biased region" description="Polar residues" evidence="1">
    <location>
        <begin position="273"/>
        <end position="310"/>
    </location>
</feature>
<feature type="compositionally biased region" description="Low complexity" evidence="1">
    <location>
        <begin position="229"/>
        <end position="242"/>
    </location>
</feature>
<feature type="compositionally biased region" description="Basic and acidic residues" evidence="1">
    <location>
        <begin position="625"/>
        <end position="636"/>
    </location>
</feature>
<dbReference type="Proteomes" id="UP000822369">
    <property type="component" value="Chromosome 6"/>
</dbReference>
<evidence type="ECO:0000313" key="2">
    <source>
        <dbReference type="EMBL" id="KAF7220686.1"/>
    </source>
</evidence>
<feature type="compositionally biased region" description="Polar residues" evidence="1">
    <location>
        <begin position="1"/>
        <end position="11"/>
    </location>
</feature>
<feature type="compositionally biased region" description="Low complexity" evidence="1">
    <location>
        <begin position="562"/>
        <end position="579"/>
    </location>
</feature>
<feature type="compositionally biased region" description="Polar residues" evidence="1">
    <location>
        <begin position="96"/>
        <end position="112"/>
    </location>
</feature>
<name>A0A9D2YHN4_NOTFU</name>
<feature type="compositionally biased region" description="Polar residues" evidence="1">
    <location>
        <begin position="318"/>
        <end position="327"/>
    </location>
</feature>
<feature type="compositionally biased region" description="Polar residues" evidence="1">
    <location>
        <begin position="136"/>
        <end position="145"/>
    </location>
</feature>